<keyword evidence="3" id="KW-1185">Reference proteome</keyword>
<feature type="compositionally biased region" description="Polar residues" evidence="1">
    <location>
        <begin position="229"/>
        <end position="244"/>
    </location>
</feature>
<feature type="region of interest" description="Disordered" evidence="1">
    <location>
        <begin position="229"/>
        <end position="286"/>
    </location>
</feature>
<feature type="compositionally biased region" description="Basic and acidic residues" evidence="1">
    <location>
        <begin position="9"/>
        <end position="20"/>
    </location>
</feature>
<feature type="region of interest" description="Disordered" evidence="1">
    <location>
        <begin position="1"/>
        <end position="20"/>
    </location>
</feature>
<feature type="region of interest" description="Disordered" evidence="1">
    <location>
        <begin position="38"/>
        <end position="129"/>
    </location>
</feature>
<dbReference type="Proteomes" id="UP000786811">
    <property type="component" value="Unassembled WGS sequence"/>
</dbReference>
<proteinExistence type="predicted"/>
<evidence type="ECO:0000313" key="3">
    <source>
        <dbReference type="Proteomes" id="UP000786811"/>
    </source>
</evidence>
<dbReference type="EMBL" id="CAJNRD030001114">
    <property type="protein sequence ID" value="CAG5073875.1"/>
    <property type="molecule type" value="Genomic_DNA"/>
</dbReference>
<gene>
    <name evidence="2" type="ORF">HICCMSTLAB_LOCUS648</name>
</gene>
<feature type="compositionally biased region" description="Polar residues" evidence="1">
    <location>
        <begin position="256"/>
        <end position="280"/>
    </location>
</feature>
<protein>
    <submittedName>
        <fullName evidence="2">Uncharacterized protein</fullName>
    </submittedName>
</protein>
<feature type="compositionally biased region" description="Polar residues" evidence="1">
    <location>
        <begin position="90"/>
        <end position="103"/>
    </location>
</feature>
<accession>A0A8J2H1J5</accession>
<feature type="compositionally biased region" description="Basic and acidic residues" evidence="1">
    <location>
        <begin position="61"/>
        <end position="76"/>
    </location>
</feature>
<feature type="compositionally biased region" description="Polar residues" evidence="1">
    <location>
        <begin position="47"/>
        <end position="60"/>
    </location>
</feature>
<evidence type="ECO:0000313" key="2">
    <source>
        <dbReference type="EMBL" id="CAG5073875.1"/>
    </source>
</evidence>
<organism evidence="2 3">
    <name type="scientific">Cotesia congregata</name>
    <name type="common">Parasitoid wasp</name>
    <name type="synonym">Apanteles congregatus</name>
    <dbReference type="NCBI Taxonomy" id="51543"/>
    <lineage>
        <taxon>Eukaryota</taxon>
        <taxon>Metazoa</taxon>
        <taxon>Ecdysozoa</taxon>
        <taxon>Arthropoda</taxon>
        <taxon>Hexapoda</taxon>
        <taxon>Insecta</taxon>
        <taxon>Pterygota</taxon>
        <taxon>Neoptera</taxon>
        <taxon>Endopterygota</taxon>
        <taxon>Hymenoptera</taxon>
        <taxon>Apocrita</taxon>
        <taxon>Ichneumonoidea</taxon>
        <taxon>Braconidae</taxon>
        <taxon>Microgastrinae</taxon>
        <taxon>Cotesia</taxon>
    </lineage>
</organism>
<dbReference type="OrthoDB" id="7699186at2759"/>
<name>A0A8J2H1J5_COTCN</name>
<reference evidence="2" key="1">
    <citation type="submission" date="2021-04" db="EMBL/GenBank/DDBJ databases">
        <authorList>
            <person name="Chebbi M.A.C M."/>
        </authorList>
    </citation>
    <scope>NUCLEOTIDE SEQUENCE</scope>
</reference>
<evidence type="ECO:0000256" key="1">
    <source>
        <dbReference type="SAM" id="MobiDB-lite"/>
    </source>
</evidence>
<dbReference type="AlphaFoldDB" id="A0A8J2H1J5"/>
<comment type="caution">
    <text evidence="2">The sequence shown here is derived from an EMBL/GenBank/DDBJ whole genome shotgun (WGS) entry which is preliminary data.</text>
</comment>
<sequence>MGKSKKRSRERDDNDIIEKRICRLERVLGDFIKSTQEHFEKAGGGQITSTSKENIPPNNQEKTDTAESAKESEKVTNTETDSPEEAVETEAQSDPTLTSSAETDLSKEKVLDEDVETVLGADPTAGNKKDLDLHPSLVARWPTWLSEGLPKESKESVLDKYSRKGNINLEAPELNEEVLVTLNESGVKRDKLFTAEQNLVGSAMSAVGDSISLILKDNEEPVDRLPVTSRSLNWKSPHPNQGNSYVGPRTSHQKFSKSNPQSSRSAYSNTSNQTKTNRTTYQDRKK</sequence>